<feature type="transmembrane region" description="Helical" evidence="2">
    <location>
        <begin position="1058"/>
        <end position="1080"/>
    </location>
</feature>
<dbReference type="EMBL" id="KQ234798">
    <property type="protein sequence ID" value="KMZ87327.1"/>
    <property type="molecule type" value="Genomic_DNA"/>
</dbReference>
<evidence type="ECO:0000313" key="5">
    <source>
        <dbReference type="Proteomes" id="UP000053327"/>
    </source>
</evidence>
<feature type="domain" description="NAA35-like N-terminal" evidence="3">
    <location>
        <begin position="30"/>
        <end position="112"/>
    </location>
</feature>
<organism evidence="4 5">
    <name type="scientific">Plasmodium vivax (strain Brazil I)</name>
    <dbReference type="NCBI Taxonomy" id="1033975"/>
    <lineage>
        <taxon>Eukaryota</taxon>
        <taxon>Sar</taxon>
        <taxon>Alveolata</taxon>
        <taxon>Apicomplexa</taxon>
        <taxon>Aconoidasida</taxon>
        <taxon>Haemosporida</taxon>
        <taxon>Plasmodiidae</taxon>
        <taxon>Plasmodium</taxon>
        <taxon>Plasmodium (Plasmodium)</taxon>
    </lineage>
</organism>
<keyword evidence="2" id="KW-0472">Membrane</keyword>
<feature type="compositionally biased region" description="Basic and acidic residues" evidence="1">
    <location>
        <begin position="316"/>
        <end position="370"/>
    </location>
</feature>
<feature type="region of interest" description="Disordered" evidence="1">
    <location>
        <begin position="612"/>
        <end position="661"/>
    </location>
</feature>
<dbReference type="InterPro" id="IPR007244">
    <property type="entry name" value="Naa35_N"/>
</dbReference>
<feature type="compositionally biased region" description="Basic and acidic residues" evidence="1">
    <location>
        <begin position="166"/>
        <end position="189"/>
    </location>
</feature>
<feature type="region of interest" description="Disordered" evidence="1">
    <location>
        <begin position="166"/>
        <end position="214"/>
    </location>
</feature>
<feature type="compositionally biased region" description="Pro residues" evidence="1">
    <location>
        <begin position="396"/>
        <end position="425"/>
    </location>
</feature>
<feature type="region of interest" description="Disordered" evidence="1">
    <location>
        <begin position="867"/>
        <end position="896"/>
    </location>
</feature>
<dbReference type="PANTHER" id="PTHR21373:SF0">
    <property type="entry name" value="N-ALPHA-ACETYLTRANSFERASE 35, NATC AUXILIARY SUBUNIT"/>
    <property type="match status" value="1"/>
</dbReference>
<dbReference type="Pfam" id="PF04112">
    <property type="entry name" value="Mak10"/>
    <property type="match status" value="1"/>
</dbReference>
<evidence type="ECO:0000259" key="3">
    <source>
        <dbReference type="Pfam" id="PF04112"/>
    </source>
</evidence>
<evidence type="ECO:0000256" key="1">
    <source>
        <dbReference type="SAM" id="MobiDB-lite"/>
    </source>
</evidence>
<evidence type="ECO:0000256" key="2">
    <source>
        <dbReference type="SAM" id="Phobius"/>
    </source>
</evidence>
<sequence length="1281" mass="148250">MEAEKEYLEIWDLLRRNVEELNDEGEIRVRDFSYGKYVCSLEMGDNKLDVGIKPEKRITIKECEERKYVSEDISLEDMLLIMDTLLLQQVKLLLGNHPFLTVLSCYFLYHSSVIKCNDDSFFFEKVFYKCIKFLCTDSIYVSIFENDNREFVQLMRRGGGAQVAAREESASCAGDKHSPRERNPTERNSTEGNSTERNPTERNPTEGAPTHAHRSMCEGDSLRCNTFTFFQLFLILYASTAEVIDHVVTKNSSLHRDDYKGGLLKITDSLIYHCRRRRRYVTKNLFLVKRCFAKFLARHEWALEGGKKGRATKGSAHRDGAKEGGKEGGKGGGKKEVQNEVKNEVQSEDKKEVQNDGKKEAQNDGKKEAQNEVQNETPNVGPSECHERDNGEDPLADPPAAPLADPPAAPLADPPAAPLADPPAAPLADPPAAPLLPLLRRIQFAMHLNTVLNQVVFQTREASTDSIKENCKQLLKCIRTISKEVGSNCHQQDKQTRKKYFNKYFLMYKLNSVSKHVTKMSVQEGYSFYEKVTQDVEYIVEHFQRINAKSSFLDVKNVVHYVKFYSSSRNVLVKCIARGYIQQVMNNARADFLPLERDLLLKEEIKAKRFLRSLQGDPPHGKAGRPEKEATREKLSKEDSPFKREDDQAERITTNGGPLDELMDEPNHHWDDYDEHPDVGHYYSLFLNTYRKEETDDVPSTKRLNEEFSQNVKQNIFISFFLHLFFNESYAILEEVSKENPNFFVKSIIFNDLCYFGFSPPLLVLLSNFFYSPDTFFYAMEHLYHVDKGLTYPDEEEYKSFLGIFFPPRAVKKMERDLRLHFPYLINYMHKESSLVELFTELEEFIDECAGVESVPWEMGHWRSDEERGSNGVSGCRDAHQGGSQPKEGLAKQGKLAEHGKCTEHGQRTDERTASPASVTCRRMKLTVLCKIFHLFMEYLEIVLKKVLNFSFLLASREHSKLSGFHTDMCVLYTLMKILTYYFKLYNMNNEMDSVENYFNCIFHTVLIDYSCLSLYTNMPSDQEYAFTYYVMSLCYKELAGTLQKGFKLNCGENRSKFIYSLVYYILYLYADFLMVYFVYFSYTNVDSESLEEDSYDMKYKAWNFCYPDISKIDFYNFQKNKAALINAVLTKNLKITLSQNDEINIGVKKKIKNLAQVKESYLNSKKRIGKYSNLLDIKNYLSYNFRFFEKTSSEVDICSYLKGCVSEIQKLIKDASSYKYDNIGFLRIFLNSYEHNLINSYKKFPPFCVENSSIFLNPDCEVVSGHSYFLSVQERKKKKT</sequence>
<dbReference type="InterPro" id="IPR057983">
    <property type="entry name" value="NAA35-like_N"/>
</dbReference>
<dbReference type="PANTHER" id="PTHR21373">
    <property type="entry name" value="GLUCOSE REPRESSIBLE PROTEIN MAK10"/>
    <property type="match status" value="1"/>
</dbReference>
<keyword evidence="2" id="KW-1133">Transmembrane helix</keyword>
<feature type="region of interest" description="Disordered" evidence="1">
    <location>
        <begin position="307"/>
        <end position="425"/>
    </location>
</feature>
<dbReference type="OrthoDB" id="376025at2759"/>
<dbReference type="GO" id="GO:0031417">
    <property type="term" value="C:NatC complex"/>
    <property type="evidence" value="ECO:0007669"/>
    <property type="project" value="InterPro"/>
</dbReference>
<reference evidence="4 5" key="1">
    <citation type="submission" date="2011-08" db="EMBL/GenBank/DDBJ databases">
        <title>The Genome Sequence of Plasmodium vivax Brazil I.</title>
        <authorList>
            <consortium name="The Broad Institute Genome Sequencing Platform"/>
            <consortium name="The Broad Institute Genome Sequencing Center for Infectious Disease"/>
            <person name="Neafsey D."/>
            <person name="Carlton J."/>
            <person name="Barnwell J."/>
            <person name="Collins W."/>
            <person name="Escalante A."/>
            <person name="Mullikin J."/>
            <person name="Saul A."/>
            <person name="Guigo R."/>
            <person name="Camara F."/>
            <person name="Young S.K."/>
            <person name="Zeng Q."/>
            <person name="Gargeya S."/>
            <person name="Fitzgerald M."/>
            <person name="Haas B."/>
            <person name="Abouelleil A."/>
            <person name="Alvarado L."/>
            <person name="Arachchi H.M."/>
            <person name="Berlin A."/>
            <person name="Brown A."/>
            <person name="Chapman S.B."/>
            <person name="Chen Z."/>
            <person name="Dunbar C."/>
            <person name="Freedman E."/>
            <person name="Gearin G."/>
            <person name="Gellesch M."/>
            <person name="Goldberg J."/>
            <person name="Griggs A."/>
            <person name="Gujja S."/>
            <person name="Heiman D."/>
            <person name="Howarth C."/>
            <person name="Larson L."/>
            <person name="Lui A."/>
            <person name="MacDonald P.J.P."/>
            <person name="Montmayeur A."/>
            <person name="Murphy C."/>
            <person name="Neiman D."/>
            <person name="Pearson M."/>
            <person name="Priest M."/>
            <person name="Roberts A."/>
            <person name="Saif S."/>
            <person name="Shea T."/>
            <person name="Shenoy N."/>
            <person name="Sisk P."/>
            <person name="Stolte C."/>
            <person name="Sykes S."/>
            <person name="Wortman J."/>
            <person name="Nusbaum C."/>
            <person name="Birren B."/>
        </authorList>
    </citation>
    <scope>NUCLEOTIDE SEQUENCE [LARGE SCALE GENOMIC DNA]</scope>
    <source>
        <strain evidence="4 5">Brazil I</strain>
    </source>
</reference>
<name>A0A0J9SYI2_PLAV1</name>
<feature type="compositionally biased region" description="Polar residues" evidence="1">
    <location>
        <begin position="371"/>
        <end position="380"/>
    </location>
</feature>
<evidence type="ECO:0000313" key="4">
    <source>
        <dbReference type="EMBL" id="KMZ87327.1"/>
    </source>
</evidence>
<protein>
    <recommendedName>
        <fullName evidence="3">NAA35-like N-terminal domain-containing protein</fullName>
    </recommendedName>
</protein>
<feature type="compositionally biased region" description="Basic and acidic residues" evidence="1">
    <location>
        <begin position="624"/>
        <end position="650"/>
    </location>
</feature>
<proteinExistence type="predicted"/>
<keyword evidence="2" id="KW-0812">Transmembrane</keyword>
<gene>
    <name evidence="4" type="ORF">PVBG_04036</name>
</gene>
<dbReference type="Proteomes" id="UP000053327">
    <property type="component" value="Unassembled WGS sequence"/>
</dbReference>
<accession>A0A0J9SYI2</accession>